<protein>
    <recommendedName>
        <fullName evidence="3 5">Glucose-6-phosphate 1-epimerase</fullName>
        <ecNumber evidence="3 5">5.1.3.15</ecNumber>
    </recommendedName>
</protein>
<feature type="active site" evidence="6">
    <location>
        <position position="264"/>
    </location>
</feature>
<dbReference type="EMBL" id="FXLY01000003">
    <property type="protein sequence ID" value="SMN19157.1"/>
    <property type="molecule type" value="Genomic_DNA"/>
</dbReference>
<proteinExistence type="inferred from homology"/>
<dbReference type="Proteomes" id="UP000196158">
    <property type="component" value="Unassembled WGS sequence"/>
</dbReference>
<dbReference type="GO" id="GO:0005975">
    <property type="term" value="P:carbohydrate metabolic process"/>
    <property type="evidence" value="ECO:0007669"/>
    <property type="project" value="InterPro"/>
</dbReference>
<evidence type="ECO:0000256" key="4">
    <source>
        <dbReference type="ARBA" id="ARBA00023235"/>
    </source>
</evidence>
<reference evidence="8 9" key="1">
    <citation type="submission" date="2017-04" db="EMBL/GenBank/DDBJ databases">
        <authorList>
            <person name="Afonso C.L."/>
            <person name="Miller P.J."/>
            <person name="Scott M.A."/>
            <person name="Spackman E."/>
            <person name="Goraichik I."/>
            <person name="Dimitrov K.M."/>
            <person name="Suarez D.L."/>
            <person name="Swayne D.E."/>
        </authorList>
    </citation>
    <scope>NUCLEOTIDE SEQUENCE [LARGE SCALE GENOMIC DNA]</scope>
</reference>
<evidence type="ECO:0000256" key="2">
    <source>
        <dbReference type="ARBA" id="ARBA00005866"/>
    </source>
</evidence>
<feature type="active site" evidence="6">
    <location>
        <position position="159"/>
    </location>
</feature>
<feature type="binding site" evidence="7">
    <location>
        <position position="57"/>
    </location>
    <ligand>
        <name>substrate</name>
    </ligand>
</feature>
<dbReference type="CDD" id="cd09020">
    <property type="entry name" value="D-hex-6-P-epi_like"/>
    <property type="match status" value="1"/>
</dbReference>
<comment type="catalytic activity">
    <reaction evidence="1">
        <text>alpha-D-glucose 6-phosphate = beta-D-glucose 6-phosphate</text>
        <dbReference type="Rhea" id="RHEA:16249"/>
        <dbReference type="ChEBI" id="CHEBI:58225"/>
        <dbReference type="ChEBI" id="CHEBI:58247"/>
        <dbReference type="EC" id="5.1.3.15"/>
    </reaction>
</comment>
<dbReference type="PANTHER" id="PTHR11122:SF13">
    <property type="entry name" value="GLUCOSE-6-PHOSPHATE 1-EPIMERASE"/>
    <property type="match status" value="1"/>
</dbReference>
<dbReference type="OrthoDB" id="1659429at2759"/>
<dbReference type="Gene3D" id="2.70.98.10">
    <property type="match status" value="1"/>
</dbReference>
<dbReference type="GO" id="GO:0005737">
    <property type="term" value="C:cytoplasm"/>
    <property type="evidence" value="ECO:0007669"/>
    <property type="project" value="TreeGrafter"/>
</dbReference>
<dbReference type="PANTHER" id="PTHR11122">
    <property type="entry name" value="APOSPORY-ASSOCIATED PROTEIN C-RELATED"/>
    <property type="match status" value="1"/>
</dbReference>
<dbReference type="SUPFAM" id="SSF74650">
    <property type="entry name" value="Galactose mutarotase-like"/>
    <property type="match status" value="1"/>
</dbReference>
<sequence length="297" mass="33772">MSVQETEREVILTHPTNKATAVKILKYGATVYSWTLDGQEQLWLSTAAHMDGSKPVRGGIPLVFPVFGKNETDELLSKLPQHGLARNSTWEFLGQTKSNPPTVQFGLNKNIANEEMTKLWGEEFNLILTIELGADFLKTAIEVENPSTSKDLKFNWLFHTYLRIPDIEDTMVSNLVGMKVHDKLLHEAFIDKHPVIQFHQETDVVYEKVTDERVVQVVRQGHPLHTVKRDNLPDVVVWNPWTEKSGGMADFEPKSGFKEMVCIEPGYVTDFVTLQPGKKWNASQILSKDKLKYQAIQ</sequence>
<keyword evidence="4 5" id="KW-0413">Isomerase</keyword>
<dbReference type="InterPro" id="IPR014718">
    <property type="entry name" value="GH-type_carb-bd"/>
</dbReference>
<evidence type="ECO:0000256" key="5">
    <source>
        <dbReference type="PIRNR" id="PIRNR016020"/>
    </source>
</evidence>
<evidence type="ECO:0000256" key="6">
    <source>
        <dbReference type="PIRSR" id="PIRSR016020-1"/>
    </source>
</evidence>
<comment type="function">
    <text evidence="5">Catalyzes the interconversion between the alpha and beta anomers from at least three hexose 6-phosphate sugars (Glc6P, Gal6P, and Man6P).</text>
</comment>
<accession>A0A1X7R0D9</accession>
<evidence type="ECO:0000256" key="1">
    <source>
        <dbReference type="ARBA" id="ARBA00001096"/>
    </source>
</evidence>
<name>A0A1X7R0D9_9SACH</name>
<feature type="binding site" evidence="7">
    <location>
        <position position="86"/>
    </location>
    <ligand>
        <name>substrate</name>
    </ligand>
</feature>
<dbReference type="STRING" id="1789683.A0A1X7R0D9"/>
<dbReference type="PIRSF" id="PIRSF016020">
    <property type="entry name" value="PHexose_mutarotase"/>
    <property type="match status" value="1"/>
</dbReference>
<keyword evidence="9" id="KW-1185">Reference proteome</keyword>
<dbReference type="InterPro" id="IPR011013">
    <property type="entry name" value="Gal_mutarotase_sf_dom"/>
</dbReference>
<feature type="binding site" evidence="7">
    <location>
        <position position="81"/>
    </location>
    <ligand>
        <name>substrate</name>
    </ligand>
</feature>
<dbReference type="GO" id="GO:0047938">
    <property type="term" value="F:glucose-6-phosphate 1-epimerase activity"/>
    <property type="evidence" value="ECO:0007669"/>
    <property type="project" value="UniProtKB-UniRule"/>
</dbReference>
<organism evidence="8 9">
    <name type="scientific">Maudiozyma saulgeensis</name>
    <dbReference type="NCBI Taxonomy" id="1789683"/>
    <lineage>
        <taxon>Eukaryota</taxon>
        <taxon>Fungi</taxon>
        <taxon>Dikarya</taxon>
        <taxon>Ascomycota</taxon>
        <taxon>Saccharomycotina</taxon>
        <taxon>Saccharomycetes</taxon>
        <taxon>Saccharomycetales</taxon>
        <taxon>Saccharomycetaceae</taxon>
        <taxon>Maudiozyma</taxon>
    </lineage>
</organism>
<evidence type="ECO:0000256" key="3">
    <source>
        <dbReference type="ARBA" id="ARBA00012083"/>
    </source>
</evidence>
<dbReference type="GO" id="GO:0030246">
    <property type="term" value="F:carbohydrate binding"/>
    <property type="evidence" value="ECO:0007669"/>
    <property type="project" value="UniProtKB-UniRule"/>
</dbReference>
<evidence type="ECO:0000313" key="9">
    <source>
        <dbReference type="Proteomes" id="UP000196158"/>
    </source>
</evidence>
<dbReference type="EC" id="5.1.3.15" evidence="3 5"/>
<dbReference type="InterPro" id="IPR008183">
    <property type="entry name" value="Aldose_1/G6P_1-epimerase"/>
</dbReference>
<evidence type="ECO:0000313" key="8">
    <source>
        <dbReference type="EMBL" id="SMN19157.1"/>
    </source>
</evidence>
<dbReference type="InterPro" id="IPR025532">
    <property type="entry name" value="G6P_1-epimerase"/>
</dbReference>
<evidence type="ECO:0000256" key="7">
    <source>
        <dbReference type="PIRSR" id="PIRSR016020-2"/>
    </source>
</evidence>
<comment type="similarity">
    <text evidence="2 5">Belongs to the glucose-6-phosphate 1-epimerase family.</text>
</comment>
<gene>
    <name evidence="8" type="ORF">KASA_0P03201G</name>
</gene>
<dbReference type="AlphaFoldDB" id="A0A1X7R0D9"/>
<dbReference type="Pfam" id="PF01263">
    <property type="entry name" value="Aldose_epim"/>
    <property type="match status" value="1"/>
</dbReference>